<dbReference type="EMBL" id="KI914021">
    <property type="protein sequence ID" value="ETV90838.1"/>
    <property type="molecule type" value="Genomic_DNA"/>
</dbReference>
<dbReference type="EMBL" id="KI914021">
    <property type="protein sequence ID" value="ETV90836.1"/>
    <property type="molecule type" value="Genomic_DNA"/>
</dbReference>
<sequence length="132" mass="15374">MPYRYVLRQITMSTIVRVVFDTLDDMASEKLGPLGSTHRRRWILPAVAVELQYRIQRGSKFSISGDGHMKQRMPRDCPFTLKQRQRMRREALACAYLFDSTAEIPSVGHVLARWSRMSKRRESNMGKRAEIS</sequence>
<name>A0A024T9W5_9STRA</name>
<gene>
    <name evidence="1" type="ORF">H310_14433</name>
</gene>
<proteinExistence type="predicted"/>
<dbReference type="VEuPathDB" id="FungiDB:H310_14433"/>
<dbReference type="RefSeq" id="XP_008880514.1">
    <property type="nucleotide sequence ID" value="XM_008882292.1"/>
</dbReference>
<accession>A0A024T9W5</accession>
<protein>
    <submittedName>
        <fullName evidence="1">Uncharacterized protein</fullName>
    </submittedName>
</protein>
<reference evidence="1" key="1">
    <citation type="submission" date="2013-12" db="EMBL/GenBank/DDBJ databases">
        <title>The Genome Sequence of Aphanomyces invadans NJM9701.</title>
        <authorList>
            <consortium name="The Broad Institute Genomics Platform"/>
            <person name="Russ C."/>
            <person name="Tyler B."/>
            <person name="van West P."/>
            <person name="Dieguez-Uribeondo J."/>
            <person name="Young S.K."/>
            <person name="Zeng Q."/>
            <person name="Gargeya S."/>
            <person name="Fitzgerald M."/>
            <person name="Abouelleil A."/>
            <person name="Alvarado L."/>
            <person name="Chapman S.B."/>
            <person name="Gainer-Dewar J."/>
            <person name="Goldberg J."/>
            <person name="Griggs A."/>
            <person name="Gujja S."/>
            <person name="Hansen M."/>
            <person name="Howarth C."/>
            <person name="Imamovic A."/>
            <person name="Ireland A."/>
            <person name="Larimer J."/>
            <person name="McCowan C."/>
            <person name="Murphy C."/>
            <person name="Pearson M."/>
            <person name="Poon T.W."/>
            <person name="Priest M."/>
            <person name="Roberts A."/>
            <person name="Saif S."/>
            <person name="Shea T."/>
            <person name="Sykes S."/>
            <person name="Wortman J."/>
            <person name="Nusbaum C."/>
            <person name="Birren B."/>
        </authorList>
    </citation>
    <scope>NUCLEOTIDE SEQUENCE [LARGE SCALE GENOMIC DNA]</scope>
    <source>
        <strain evidence="1">NJM9701</strain>
    </source>
</reference>
<dbReference type="RefSeq" id="XP_008880515.1">
    <property type="nucleotide sequence ID" value="XM_008882293.1"/>
</dbReference>
<evidence type="ECO:0000313" key="1">
    <source>
        <dbReference type="EMBL" id="ETV90838.1"/>
    </source>
</evidence>
<dbReference type="RefSeq" id="XP_008880516.1">
    <property type="nucleotide sequence ID" value="XM_008882294.1"/>
</dbReference>
<dbReference type="AlphaFoldDB" id="A0A024T9W5"/>
<dbReference type="GeneID" id="20091483"/>
<organism evidence="1">
    <name type="scientific">Aphanomyces invadans</name>
    <dbReference type="NCBI Taxonomy" id="157072"/>
    <lineage>
        <taxon>Eukaryota</taxon>
        <taxon>Sar</taxon>
        <taxon>Stramenopiles</taxon>
        <taxon>Oomycota</taxon>
        <taxon>Saprolegniomycetes</taxon>
        <taxon>Saprolegniales</taxon>
        <taxon>Verrucalvaceae</taxon>
        <taxon>Aphanomyces</taxon>
    </lineage>
</organism>
<dbReference type="EMBL" id="KI914021">
    <property type="protein sequence ID" value="ETV90837.1"/>
    <property type="molecule type" value="Genomic_DNA"/>
</dbReference>